<feature type="transmembrane region" description="Helical" evidence="1">
    <location>
        <begin position="123"/>
        <end position="142"/>
    </location>
</feature>
<keyword evidence="1" id="KW-1133">Transmembrane helix</keyword>
<dbReference type="AlphaFoldDB" id="A0A6N2UWH5"/>
<feature type="transmembrane region" description="Helical" evidence="1">
    <location>
        <begin position="73"/>
        <end position="92"/>
    </location>
</feature>
<organism evidence="3">
    <name type="scientific">Blautia glucerasea</name>
    <dbReference type="NCBI Taxonomy" id="536633"/>
    <lineage>
        <taxon>Bacteria</taxon>
        <taxon>Bacillati</taxon>
        <taxon>Bacillota</taxon>
        <taxon>Clostridia</taxon>
        <taxon>Lachnospirales</taxon>
        <taxon>Lachnospiraceae</taxon>
        <taxon>Blautia</taxon>
    </lineage>
</organism>
<feature type="transmembrane region" description="Helical" evidence="1">
    <location>
        <begin position="236"/>
        <end position="269"/>
    </location>
</feature>
<feature type="transmembrane region" description="Helical" evidence="1">
    <location>
        <begin position="410"/>
        <end position="428"/>
    </location>
</feature>
<dbReference type="RefSeq" id="WP_156354765.1">
    <property type="nucleotide sequence ID" value="NZ_CACRST010000022.1"/>
</dbReference>
<evidence type="ECO:0000259" key="2">
    <source>
        <dbReference type="Pfam" id="PF13231"/>
    </source>
</evidence>
<reference evidence="3" key="1">
    <citation type="submission" date="2019-11" db="EMBL/GenBank/DDBJ databases">
        <authorList>
            <person name="Feng L."/>
        </authorList>
    </citation>
    <scope>NUCLEOTIDE SEQUENCE</scope>
    <source>
        <strain evidence="3">BgluceraseaLFYP119</strain>
    </source>
</reference>
<feature type="transmembrane region" description="Helical" evidence="1">
    <location>
        <begin position="212"/>
        <end position="230"/>
    </location>
</feature>
<protein>
    <recommendedName>
        <fullName evidence="2">Glycosyltransferase RgtA/B/C/D-like domain-containing protein</fullName>
    </recommendedName>
</protein>
<proteinExistence type="predicted"/>
<feature type="transmembrane region" description="Helical" evidence="1">
    <location>
        <begin position="276"/>
        <end position="297"/>
    </location>
</feature>
<sequence>MRKKKNNIIEKTAVVFLLSFCVFVMLASFTDAVIRPDHVTLLQYIFGILTVGIGVFVIYILGSRLSEKNLKKLTGIISAAVFFAYIIEIFAVQVQPKVDLSHIISQSMDMIERGTHEFTNERYFSFYTNNIPVAIVVYWIFYIGKMLFGEAVNYSIVGGVFNVVMIWMGILCFFALIDKVTHSYKTAFFYKMLMVFNPVFFVYASYYYTDTIAIPVSIAAVLCVVTAFQSEKLKKYIFLFFSGILFAAAAKIRVVTLIIVIAIVVYLIYEGLWKSLFRLLTLFGTAFLITGFLYGAIYDYHVPFDTSEREVPITHFLMMGSHGNGTYDNEDVKYTKSIQNPEERKQKTWNAYVENLKNNGIAGNVKLLLKKEAVWGIGTRGYYQYIKDVKKETFLYQLIAGEYSGITKGILQAYNLAVMLLIFMGLMHSRHKMSMLQLILVIYWGGTILFTAFWEAHPRHIMTYIPFLTLMGIPFAEKFFQKSPVFSRK</sequence>
<feature type="transmembrane region" description="Helical" evidence="1">
    <location>
        <begin position="154"/>
        <end position="176"/>
    </location>
</feature>
<feature type="transmembrane region" description="Helical" evidence="1">
    <location>
        <begin position="435"/>
        <end position="454"/>
    </location>
</feature>
<keyword evidence="1" id="KW-0812">Transmembrane</keyword>
<dbReference type="EMBL" id="CACRST010000022">
    <property type="protein sequence ID" value="VYT22108.1"/>
    <property type="molecule type" value="Genomic_DNA"/>
</dbReference>
<dbReference type="Pfam" id="PF13231">
    <property type="entry name" value="PMT_2"/>
    <property type="match status" value="1"/>
</dbReference>
<feature type="domain" description="Glycosyltransferase RgtA/B/C/D-like" evidence="2">
    <location>
        <begin position="134"/>
        <end position="284"/>
    </location>
</feature>
<keyword evidence="1" id="KW-0472">Membrane</keyword>
<dbReference type="InterPro" id="IPR038731">
    <property type="entry name" value="RgtA/B/C-like"/>
</dbReference>
<gene>
    <name evidence="3" type="ORF">BGLFYP119_02328</name>
</gene>
<feature type="transmembrane region" description="Helical" evidence="1">
    <location>
        <begin position="188"/>
        <end position="205"/>
    </location>
</feature>
<feature type="transmembrane region" description="Helical" evidence="1">
    <location>
        <begin position="460"/>
        <end position="480"/>
    </location>
</feature>
<evidence type="ECO:0000256" key="1">
    <source>
        <dbReference type="SAM" id="Phobius"/>
    </source>
</evidence>
<accession>A0A6N2UWH5</accession>
<evidence type="ECO:0000313" key="3">
    <source>
        <dbReference type="EMBL" id="VYT22108.1"/>
    </source>
</evidence>
<feature type="transmembrane region" description="Helical" evidence="1">
    <location>
        <begin position="42"/>
        <end position="61"/>
    </location>
</feature>
<name>A0A6N2UWH5_9FIRM</name>